<dbReference type="PANTHER" id="PTHR21422:SF10">
    <property type="entry name" value="RAB3 GTPASE-ACTIVATING PROTEIN CATALYTIC SUBUNIT"/>
    <property type="match status" value="1"/>
</dbReference>
<evidence type="ECO:0000256" key="1">
    <source>
        <dbReference type="SAM" id="MobiDB-lite"/>
    </source>
</evidence>
<organism evidence="4">
    <name type="scientific">Selaginella moellendorffii</name>
    <name type="common">Spikemoss</name>
    <dbReference type="NCBI Taxonomy" id="88036"/>
    <lineage>
        <taxon>Eukaryota</taxon>
        <taxon>Viridiplantae</taxon>
        <taxon>Streptophyta</taxon>
        <taxon>Embryophyta</taxon>
        <taxon>Tracheophyta</taxon>
        <taxon>Lycopodiopsida</taxon>
        <taxon>Selaginellales</taxon>
        <taxon>Selaginellaceae</taxon>
        <taxon>Selaginella</taxon>
    </lineage>
</organism>
<dbReference type="Pfam" id="PF03909">
    <property type="entry name" value="BSD"/>
    <property type="match status" value="1"/>
</dbReference>
<sequence>MESKFVSKAKTAFQNAAAKAERVLTEIKADFVSEFSSHAQDEPGELPWVGKTELEKGLEEECRRRILEVSKSSDFLYCEPDGGMQVDMEAAMRILELDKDLQGLRFHFVPKAMKEKEFWRRYFAAVRRVKRGLYSNETVHPVASIAREVLDMGDAAYESLHEMFAFPQSPTKDPAEEEAYKKAVTVAAIPPSILVRRLASATEYVLFSFSFPKEFDLCPNFRVGRCFETCKDLALSEITDKDPSDWSSLVSGLKKISLREKDKRTKTQIRSSGRYHSLLWSLFDAETQHQGSFKKFSSQHKLPEELHGAPPESFVSQLAEVIAGLKVEHKMAEFWLEVMKECRRRWEEGQPIPRMPKDSSPDLNYCLLFQQLQVLNCCIARRHRRCAALDSLNAPQERFPTDSGSDNPDMHFARLKDGQVVPRYCVDRRAENLIMLETGEPIFSPVTQEGPVLTEELIKETEELVLRTGSFGAGCSQLFSDMQAFKAANPGCILEDFVRWYSPLDWTEENPVGKGDEPSLRGSLSTRMRSEGNLWQELWLSARPVPAVMQAPLFDEELAGESTLEALEKISPGDFFEQLFTTAVSAGFAIAEANPSAAKDPLQRCLKECRDYILSTCHRHMDSGTLEDLCEVYELMERAIRAPSEELAGKAESKTILADIRKLLQKKQTSYEDQHQQHPPSSNHHNAVSSVVKFFESKFDRKNKQAPSPIEGEEKKLCSTESGDWTIV</sequence>
<dbReference type="Gramene" id="EFJ35473">
    <property type="protein sequence ID" value="EFJ35473"/>
    <property type="gene ID" value="SELMODRAFT_404913"/>
</dbReference>
<feature type="domain" description="BSD" evidence="2">
    <location>
        <begin position="84"/>
        <end position="130"/>
    </location>
</feature>
<dbReference type="OMA" id="CQVYETI"/>
<dbReference type="STRING" id="88036.D8QXS5"/>
<dbReference type="PROSITE" id="PS50858">
    <property type="entry name" value="BSD"/>
    <property type="match status" value="1"/>
</dbReference>
<dbReference type="SMART" id="SM00751">
    <property type="entry name" value="BSD"/>
    <property type="match status" value="1"/>
</dbReference>
<dbReference type="InterPro" id="IPR035925">
    <property type="entry name" value="BSD_dom_sf"/>
</dbReference>
<proteinExistence type="predicted"/>
<dbReference type="InterPro" id="IPR005607">
    <property type="entry name" value="BSD_dom"/>
</dbReference>
<dbReference type="KEGG" id="smo:SELMODRAFT_404913"/>
<dbReference type="InterPro" id="IPR026147">
    <property type="entry name" value="Rab3GAP1_conserved"/>
</dbReference>
<dbReference type="SUPFAM" id="SSF140383">
    <property type="entry name" value="BSD domain-like"/>
    <property type="match status" value="1"/>
</dbReference>
<evidence type="ECO:0000313" key="3">
    <source>
        <dbReference type="EMBL" id="EFJ35473.1"/>
    </source>
</evidence>
<dbReference type="InterPro" id="IPR045700">
    <property type="entry name" value="Rab3GAP1"/>
</dbReference>
<dbReference type="FunCoup" id="D8QXS5">
    <property type="interactions" value="862"/>
</dbReference>
<dbReference type="EMBL" id="GL377568">
    <property type="protein sequence ID" value="EFJ35473.1"/>
    <property type="molecule type" value="Genomic_DNA"/>
</dbReference>
<protein>
    <recommendedName>
        <fullName evidence="2">BSD domain-containing protein</fullName>
    </recommendedName>
</protein>
<keyword evidence="4" id="KW-1185">Reference proteome</keyword>
<dbReference type="HOGENOM" id="CLU_024092_1_0_1"/>
<dbReference type="PANTHER" id="PTHR21422">
    <property type="entry name" value="RAB3 GTPASE-ACTIVATING PROTEIN CATALYTIC SUBUNIT"/>
    <property type="match status" value="1"/>
</dbReference>
<gene>
    <name evidence="3" type="ORF">SELMODRAFT_404913</name>
</gene>
<dbReference type="Gene3D" id="1.10.3970.10">
    <property type="entry name" value="BSD domain"/>
    <property type="match status" value="1"/>
</dbReference>
<dbReference type="InParanoid" id="D8QXS5"/>
<feature type="compositionally biased region" description="Polar residues" evidence="1">
    <location>
        <begin position="719"/>
        <end position="728"/>
    </location>
</feature>
<dbReference type="AlphaFoldDB" id="D8QXS5"/>
<dbReference type="GO" id="GO:0005096">
    <property type="term" value="F:GTPase activator activity"/>
    <property type="evidence" value="ECO:0000318"/>
    <property type="project" value="GO_Central"/>
</dbReference>
<dbReference type="Proteomes" id="UP000001514">
    <property type="component" value="Unassembled WGS sequence"/>
</dbReference>
<accession>D8QXS5</accession>
<evidence type="ECO:0000259" key="2">
    <source>
        <dbReference type="PROSITE" id="PS50858"/>
    </source>
</evidence>
<dbReference type="GO" id="GO:2000786">
    <property type="term" value="P:positive regulation of autophagosome assembly"/>
    <property type="evidence" value="ECO:0000318"/>
    <property type="project" value="GO_Central"/>
</dbReference>
<evidence type="ECO:0000313" key="4">
    <source>
        <dbReference type="Proteomes" id="UP000001514"/>
    </source>
</evidence>
<feature type="region of interest" description="Disordered" evidence="1">
    <location>
        <begin position="700"/>
        <end position="728"/>
    </location>
</feature>
<name>D8QXS5_SELML</name>
<dbReference type="Pfam" id="PF13890">
    <property type="entry name" value="Rab3-GTPase_cat"/>
    <property type="match status" value="1"/>
</dbReference>
<reference evidence="3 4" key="1">
    <citation type="journal article" date="2011" name="Science">
        <title>The Selaginella genome identifies genetic changes associated with the evolution of vascular plants.</title>
        <authorList>
            <person name="Banks J.A."/>
            <person name="Nishiyama T."/>
            <person name="Hasebe M."/>
            <person name="Bowman J.L."/>
            <person name="Gribskov M."/>
            <person name="dePamphilis C."/>
            <person name="Albert V.A."/>
            <person name="Aono N."/>
            <person name="Aoyama T."/>
            <person name="Ambrose B.A."/>
            <person name="Ashton N.W."/>
            <person name="Axtell M.J."/>
            <person name="Barker E."/>
            <person name="Barker M.S."/>
            <person name="Bennetzen J.L."/>
            <person name="Bonawitz N.D."/>
            <person name="Chapple C."/>
            <person name="Cheng C."/>
            <person name="Correa L.G."/>
            <person name="Dacre M."/>
            <person name="DeBarry J."/>
            <person name="Dreyer I."/>
            <person name="Elias M."/>
            <person name="Engstrom E.M."/>
            <person name="Estelle M."/>
            <person name="Feng L."/>
            <person name="Finet C."/>
            <person name="Floyd S.K."/>
            <person name="Frommer W.B."/>
            <person name="Fujita T."/>
            <person name="Gramzow L."/>
            <person name="Gutensohn M."/>
            <person name="Harholt J."/>
            <person name="Hattori M."/>
            <person name="Heyl A."/>
            <person name="Hirai T."/>
            <person name="Hiwatashi Y."/>
            <person name="Ishikawa M."/>
            <person name="Iwata M."/>
            <person name="Karol K.G."/>
            <person name="Koehler B."/>
            <person name="Kolukisaoglu U."/>
            <person name="Kubo M."/>
            <person name="Kurata T."/>
            <person name="Lalonde S."/>
            <person name="Li K."/>
            <person name="Li Y."/>
            <person name="Litt A."/>
            <person name="Lyons E."/>
            <person name="Manning G."/>
            <person name="Maruyama T."/>
            <person name="Michael T.P."/>
            <person name="Mikami K."/>
            <person name="Miyazaki S."/>
            <person name="Morinaga S."/>
            <person name="Murata T."/>
            <person name="Mueller-Roeber B."/>
            <person name="Nelson D.R."/>
            <person name="Obara M."/>
            <person name="Oguri Y."/>
            <person name="Olmstead R.G."/>
            <person name="Onodera N."/>
            <person name="Petersen B.L."/>
            <person name="Pils B."/>
            <person name="Prigge M."/>
            <person name="Rensing S.A."/>
            <person name="Riano-Pachon D.M."/>
            <person name="Roberts A.W."/>
            <person name="Sato Y."/>
            <person name="Scheller H.V."/>
            <person name="Schulz B."/>
            <person name="Schulz C."/>
            <person name="Shakirov E.V."/>
            <person name="Shibagaki N."/>
            <person name="Shinohara N."/>
            <person name="Shippen D.E."/>
            <person name="Soerensen I."/>
            <person name="Sotooka R."/>
            <person name="Sugimoto N."/>
            <person name="Sugita M."/>
            <person name="Sumikawa N."/>
            <person name="Tanurdzic M."/>
            <person name="Theissen G."/>
            <person name="Ulvskov P."/>
            <person name="Wakazuki S."/>
            <person name="Weng J.K."/>
            <person name="Willats W.W."/>
            <person name="Wipf D."/>
            <person name="Wolf P.G."/>
            <person name="Yang L."/>
            <person name="Zimmer A.D."/>
            <person name="Zhu Q."/>
            <person name="Mitros T."/>
            <person name="Hellsten U."/>
            <person name="Loque D."/>
            <person name="Otillar R."/>
            <person name="Salamov A."/>
            <person name="Schmutz J."/>
            <person name="Shapiro H."/>
            <person name="Lindquist E."/>
            <person name="Lucas S."/>
            <person name="Rokhsar D."/>
            <person name="Grigoriev I.V."/>
        </authorList>
    </citation>
    <scope>NUCLEOTIDE SEQUENCE [LARGE SCALE GENOMIC DNA]</scope>
</reference>
<dbReference type="eggNOG" id="KOG2390">
    <property type="taxonomic scope" value="Eukaryota"/>
</dbReference>